<dbReference type="GO" id="GO:0032264">
    <property type="term" value="P:IMP salvage"/>
    <property type="evidence" value="ECO:0007669"/>
    <property type="project" value="UniProtKB-UniPathway"/>
</dbReference>
<comment type="similarity">
    <text evidence="5 15">Belongs to the purine/pyrimidine phosphoribosyltransferase family.</text>
</comment>
<dbReference type="EMBL" id="REFI01000012">
    <property type="protein sequence ID" value="RMA77423.1"/>
    <property type="molecule type" value="Genomic_DNA"/>
</dbReference>
<evidence type="ECO:0000256" key="8">
    <source>
        <dbReference type="ARBA" id="ARBA00022679"/>
    </source>
</evidence>
<dbReference type="PANTHER" id="PTHR43340">
    <property type="entry name" value="HYPOXANTHINE-GUANINE PHOSPHORIBOSYLTRANSFERASE"/>
    <property type="match status" value="1"/>
</dbReference>
<comment type="pathway">
    <text evidence="4">Purine metabolism; GMP biosynthesis via salvage pathway; GMP from guanine: step 1/1.</text>
</comment>
<evidence type="ECO:0000256" key="12">
    <source>
        <dbReference type="ARBA" id="ARBA00022842"/>
    </source>
</evidence>
<dbReference type="InterPro" id="IPR029057">
    <property type="entry name" value="PRTase-like"/>
</dbReference>
<evidence type="ECO:0000256" key="5">
    <source>
        <dbReference type="ARBA" id="ARBA00008391"/>
    </source>
</evidence>
<dbReference type="InterPro" id="IPR005904">
    <property type="entry name" value="Hxn_phspho_trans"/>
</dbReference>
<dbReference type="FunFam" id="3.40.50.2020:FF:000006">
    <property type="entry name" value="Hypoxanthine phosphoribosyltransferase"/>
    <property type="match status" value="1"/>
</dbReference>
<dbReference type="SUPFAM" id="SSF53271">
    <property type="entry name" value="PRTase-like"/>
    <property type="match status" value="1"/>
</dbReference>
<dbReference type="EC" id="2.4.2.8" evidence="15"/>
<evidence type="ECO:0000256" key="9">
    <source>
        <dbReference type="ARBA" id="ARBA00022723"/>
    </source>
</evidence>
<dbReference type="AlphaFoldDB" id="A0A3L9ZXI3"/>
<keyword evidence="11 15" id="KW-0547">Nucleotide-binding</keyword>
<evidence type="ECO:0000259" key="16">
    <source>
        <dbReference type="Pfam" id="PF00156"/>
    </source>
</evidence>
<dbReference type="GO" id="GO:0000166">
    <property type="term" value="F:nucleotide binding"/>
    <property type="evidence" value="ECO:0007669"/>
    <property type="project" value="UniProtKB-KW"/>
</dbReference>
<dbReference type="GO" id="GO:0052657">
    <property type="term" value="F:guanine phosphoribosyltransferase activity"/>
    <property type="evidence" value="ECO:0007669"/>
    <property type="project" value="RHEA"/>
</dbReference>
<dbReference type="GO" id="GO:0046100">
    <property type="term" value="P:hypoxanthine metabolic process"/>
    <property type="evidence" value="ECO:0007669"/>
    <property type="project" value="TreeGrafter"/>
</dbReference>
<dbReference type="UniPathway" id="UPA00591">
    <property type="reaction ID" value="UER00648"/>
</dbReference>
<evidence type="ECO:0000256" key="15">
    <source>
        <dbReference type="RuleBase" id="RU364099"/>
    </source>
</evidence>
<dbReference type="InterPro" id="IPR000836">
    <property type="entry name" value="PRTase_dom"/>
</dbReference>
<evidence type="ECO:0000313" key="17">
    <source>
        <dbReference type="EMBL" id="RMA77423.1"/>
    </source>
</evidence>
<comment type="caution">
    <text evidence="17">The sequence shown here is derived from an EMBL/GenBank/DDBJ whole genome shotgun (WGS) entry which is preliminary data.</text>
</comment>
<keyword evidence="18" id="KW-1185">Reference proteome</keyword>
<dbReference type="GO" id="GO:0005829">
    <property type="term" value="C:cytosol"/>
    <property type="evidence" value="ECO:0007669"/>
    <property type="project" value="TreeGrafter"/>
</dbReference>
<organism evidence="17 18">
    <name type="scientific">Metamycoplasma subdolum</name>
    <dbReference type="NCBI Taxonomy" id="92407"/>
    <lineage>
        <taxon>Bacteria</taxon>
        <taxon>Bacillati</taxon>
        <taxon>Mycoplasmatota</taxon>
        <taxon>Mycoplasmoidales</taxon>
        <taxon>Metamycoplasmataceae</taxon>
        <taxon>Metamycoplasma</taxon>
    </lineage>
</organism>
<comment type="pathway">
    <text evidence="3 15">Purine metabolism; IMP biosynthesis via salvage pathway; IMP from hypoxanthine: step 1/1.</text>
</comment>
<evidence type="ECO:0000256" key="11">
    <source>
        <dbReference type="ARBA" id="ARBA00022741"/>
    </source>
</evidence>
<keyword evidence="10 15" id="KW-0660">Purine salvage</keyword>
<comment type="cofactor">
    <cofactor evidence="1 15">
        <name>Mg(2+)</name>
        <dbReference type="ChEBI" id="CHEBI:18420"/>
    </cofactor>
</comment>
<evidence type="ECO:0000256" key="13">
    <source>
        <dbReference type="ARBA" id="ARBA00048811"/>
    </source>
</evidence>
<sequence>MHPWVKKIVYSEEEINKKIIELAKWVDETYKDSKDLVLICLLKGAVPFLAALSKRIHVDHVLDFMIISTYSGNHVSSGSVKIVMDLALDIKNKDVLIVEDVIESGITLDKTKSLLLTRQPRSLKILTLLDKPHNRKVNLHADKFGFEAPNEFLVGFGLDYDEKLRNLPYIGIFNKKFLKK</sequence>
<protein>
    <recommendedName>
        <fullName evidence="15">Hypoxanthine phosphoribosyltransferase</fullName>
        <ecNumber evidence="15">2.4.2.8</ecNumber>
    </recommendedName>
</protein>
<dbReference type="CDD" id="cd06223">
    <property type="entry name" value="PRTases_typeI"/>
    <property type="match status" value="1"/>
</dbReference>
<evidence type="ECO:0000256" key="4">
    <source>
        <dbReference type="ARBA" id="ARBA00004676"/>
    </source>
</evidence>
<comment type="catalytic activity">
    <reaction evidence="13">
        <text>GMP + diphosphate = guanine + 5-phospho-alpha-D-ribose 1-diphosphate</text>
        <dbReference type="Rhea" id="RHEA:25424"/>
        <dbReference type="ChEBI" id="CHEBI:16235"/>
        <dbReference type="ChEBI" id="CHEBI:33019"/>
        <dbReference type="ChEBI" id="CHEBI:58017"/>
        <dbReference type="ChEBI" id="CHEBI:58115"/>
        <dbReference type="EC" id="2.4.2.8"/>
    </reaction>
    <physiologicalReaction direction="right-to-left" evidence="13">
        <dbReference type="Rhea" id="RHEA:25426"/>
    </physiologicalReaction>
</comment>
<evidence type="ECO:0000256" key="6">
    <source>
        <dbReference type="ARBA" id="ARBA00022490"/>
    </source>
</evidence>
<dbReference type="GO" id="GO:0006166">
    <property type="term" value="P:purine ribonucleoside salvage"/>
    <property type="evidence" value="ECO:0007669"/>
    <property type="project" value="UniProtKB-KW"/>
</dbReference>
<feature type="domain" description="Phosphoribosyltransferase" evidence="16">
    <location>
        <begin position="12"/>
        <end position="160"/>
    </location>
</feature>
<evidence type="ECO:0000256" key="7">
    <source>
        <dbReference type="ARBA" id="ARBA00022676"/>
    </source>
</evidence>
<comment type="subcellular location">
    <subcellularLocation>
        <location evidence="2 15">Cytoplasm</location>
    </subcellularLocation>
</comment>
<name>A0A3L9ZXI3_9BACT</name>
<keyword evidence="9 15" id="KW-0479">Metal-binding</keyword>
<dbReference type="OrthoDB" id="9802824at2"/>
<keyword evidence="6 15" id="KW-0963">Cytoplasm</keyword>
<evidence type="ECO:0000313" key="18">
    <source>
        <dbReference type="Proteomes" id="UP000267246"/>
    </source>
</evidence>
<proteinExistence type="inferred from homology"/>
<dbReference type="Pfam" id="PF00156">
    <property type="entry name" value="Pribosyltran"/>
    <property type="match status" value="1"/>
</dbReference>
<keyword evidence="12 15" id="KW-0460">Magnesium</keyword>
<gene>
    <name evidence="17" type="ORF">JN00_0588</name>
</gene>
<dbReference type="GO" id="GO:0032263">
    <property type="term" value="P:GMP salvage"/>
    <property type="evidence" value="ECO:0007669"/>
    <property type="project" value="TreeGrafter"/>
</dbReference>
<dbReference type="RefSeq" id="WP_121941023.1">
    <property type="nucleotide sequence ID" value="NZ_CP137846.1"/>
</dbReference>
<evidence type="ECO:0000256" key="10">
    <source>
        <dbReference type="ARBA" id="ARBA00022726"/>
    </source>
</evidence>
<dbReference type="GO" id="GO:0000287">
    <property type="term" value="F:magnesium ion binding"/>
    <property type="evidence" value="ECO:0007669"/>
    <property type="project" value="TreeGrafter"/>
</dbReference>
<evidence type="ECO:0000256" key="2">
    <source>
        <dbReference type="ARBA" id="ARBA00004496"/>
    </source>
</evidence>
<evidence type="ECO:0000256" key="3">
    <source>
        <dbReference type="ARBA" id="ARBA00004669"/>
    </source>
</evidence>
<evidence type="ECO:0000256" key="1">
    <source>
        <dbReference type="ARBA" id="ARBA00001946"/>
    </source>
</evidence>
<dbReference type="Proteomes" id="UP000267246">
    <property type="component" value="Unassembled WGS sequence"/>
</dbReference>
<dbReference type="InterPro" id="IPR050408">
    <property type="entry name" value="HGPRT"/>
</dbReference>
<evidence type="ECO:0000256" key="14">
    <source>
        <dbReference type="ARBA" id="ARBA00049402"/>
    </source>
</evidence>
<keyword evidence="8 15" id="KW-0808">Transferase</keyword>
<accession>A0A3L9ZXI3</accession>
<comment type="catalytic activity">
    <reaction evidence="14">
        <text>IMP + diphosphate = hypoxanthine + 5-phospho-alpha-D-ribose 1-diphosphate</text>
        <dbReference type="Rhea" id="RHEA:17973"/>
        <dbReference type="ChEBI" id="CHEBI:17368"/>
        <dbReference type="ChEBI" id="CHEBI:33019"/>
        <dbReference type="ChEBI" id="CHEBI:58017"/>
        <dbReference type="ChEBI" id="CHEBI:58053"/>
        <dbReference type="EC" id="2.4.2.8"/>
    </reaction>
    <physiologicalReaction direction="right-to-left" evidence="14">
        <dbReference type="Rhea" id="RHEA:17975"/>
    </physiologicalReaction>
</comment>
<dbReference type="PANTHER" id="PTHR43340:SF1">
    <property type="entry name" value="HYPOXANTHINE PHOSPHORIBOSYLTRANSFERASE"/>
    <property type="match status" value="1"/>
</dbReference>
<keyword evidence="7 15" id="KW-0328">Glycosyltransferase</keyword>
<dbReference type="GO" id="GO:0006178">
    <property type="term" value="P:guanine salvage"/>
    <property type="evidence" value="ECO:0007669"/>
    <property type="project" value="TreeGrafter"/>
</dbReference>
<dbReference type="Gene3D" id="3.40.50.2020">
    <property type="match status" value="1"/>
</dbReference>
<dbReference type="NCBIfam" id="TIGR01203">
    <property type="entry name" value="HGPRTase"/>
    <property type="match status" value="1"/>
</dbReference>
<reference evidence="17 18" key="1">
    <citation type="submission" date="2018-10" db="EMBL/GenBank/DDBJ databases">
        <title>Genomic Encyclopedia of Archaeal and Bacterial Type Strains, Phase II (KMG-II): from individual species to whole genera.</title>
        <authorList>
            <person name="Goeker M."/>
        </authorList>
    </citation>
    <scope>NUCLEOTIDE SEQUENCE [LARGE SCALE GENOMIC DNA]</scope>
    <source>
        <strain evidence="17 18">ATCC 29870</strain>
    </source>
</reference>
<dbReference type="GO" id="GO:0004422">
    <property type="term" value="F:hypoxanthine phosphoribosyltransferase activity"/>
    <property type="evidence" value="ECO:0007669"/>
    <property type="project" value="InterPro"/>
</dbReference>